<evidence type="ECO:0000313" key="8">
    <source>
        <dbReference type="Proteomes" id="UP000027161"/>
    </source>
</evidence>
<organism evidence="7 8">
    <name type="scientific">Rickettsia tamurae subsp. buchneri</name>
    <dbReference type="NCBI Taxonomy" id="1462938"/>
    <lineage>
        <taxon>Bacteria</taxon>
        <taxon>Pseudomonadati</taxon>
        <taxon>Pseudomonadota</taxon>
        <taxon>Alphaproteobacteria</taxon>
        <taxon>Rickettsiales</taxon>
        <taxon>Rickettsiaceae</taxon>
        <taxon>Rickettsieae</taxon>
        <taxon>Rickettsia</taxon>
        <taxon>spotted fever group</taxon>
    </lineage>
</organism>
<dbReference type="CDD" id="cd00082">
    <property type="entry name" value="HisKA"/>
    <property type="match status" value="1"/>
</dbReference>
<dbReference type="Pfam" id="PF02518">
    <property type="entry name" value="HATPase_c"/>
    <property type="match status" value="1"/>
</dbReference>
<dbReference type="GO" id="GO:0009927">
    <property type="term" value="F:histidine phosphotransfer kinase activity"/>
    <property type="evidence" value="ECO:0007669"/>
    <property type="project" value="TreeGrafter"/>
</dbReference>
<evidence type="ECO:0000259" key="6">
    <source>
        <dbReference type="PROSITE" id="PS50109"/>
    </source>
</evidence>
<dbReference type="InterPro" id="IPR003594">
    <property type="entry name" value="HATPase_dom"/>
</dbReference>
<dbReference type="InterPro" id="IPR003661">
    <property type="entry name" value="HisK_dim/P_dom"/>
</dbReference>
<dbReference type="PANTHER" id="PTHR43047">
    <property type="entry name" value="TWO-COMPONENT HISTIDINE PROTEIN KINASE"/>
    <property type="match status" value="1"/>
</dbReference>
<gene>
    <name evidence="7" type="primary">barA_1</name>
    <name evidence="7" type="ORF">REISMN_01115</name>
</gene>
<dbReference type="SMART" id="SM00387">
    <property type="entry name" value="HATPase_c"/>
    <property type="match status" value="1"/>
</dbReference>
<proteinExistence type="predicted"/>
<keyword evidence="3" id="KW-0597">Phosphoprotein</keyword>
<dbReference type="Gene3D" id="1.10.287.130">
    <property type="match status" value="1"/>
</dbReference>
<protein>
    <recommendedName>
        <fullName evidence="2">histidine kinase</fullName>
        <ecNumber evidence="2">2.7.13.3</ecNumber>
    </recommendedName>
</protein>
<evidence type="ECO:0000256" key="3">
    <source>
        <dbReference type="ARBA" id="ARBA00022553"/>
    </source>
</evidence>
<dbReference type="Proteomes" id="UP000027161">
    <property type="component" value="Unassembled WGS sequence"/>
</dbReference>
<evidence type="ECO:0000256" key="1">
    <source>
        <dbReference type="ARBA" id="ARBA00000085"/>
    </source>
</evidence>
<keyword evidence="5 7" id="KW-0418">Kinase</keyword>
<sequence>MTDNVKNQQQEQNRIAEKGWIVKLAPIFVTLIPASEQDANIIDYTENYVDITKFKKIELELQQAKNKLKEEALIKIDLIQNIGHSINIPCTGIFTRIVVLYEIEQNPEMKEYLATIMDCAKALLDYSNYVIDFLQANAGLTSTVLKAFNPKKLVKQSIEKATPAAQHKGLRLVPNIHYEMPDVIVGDTYRLQAILDQLISNSIQFTEQGTIVITVNLFPARSFEDANDFTDNTQAQDDRKRILQLMVHDTGIGIHQEKQQYICEEFVKFNSALQCKGLGLGLMFVKQLINEMHGEITLSSEEGKTTTVECKVPVKLPLIHGIIADI</sequence>
<dbReference type="InterPro" id="IPR036890">
    <property type="entry name" value="HATPase_C_sf"/>
</dbReference>
<keyword evidence="8" id="KW-1185">Reference proteome</keyword>
<evidence type="ECO:0000256" key="4">
    <source>
        <dbReference type="ARBA" id="ARBA00022679"/>
    </source>
</evidence>
<dbReference type="PANTHER" id="PTHR43047:SF72">
    <property type="entry name" value="OSMOSENSING HISTIDINE PROTEIN KINASE SLN1"/>
    <property type="match status" value="1"/>
</dbReference>
<dbReference type="GO" id="GO:0000155">
    <property type="term" value="F:phosphorelay sensor kinase activity"/>
    <property type="evidence" value="ECO:0007669"/>
    <property type="project" value="InterPro"/>
</dbReference>
<dbReference type="EC" id="2.7.13.3" evidence="2"/>
<dbReference type="InterPro" id="IPR005467">
    <property type="entry name" value="His_kinase_dom"/>
</dbReference>
<dbReference type="InterPro" id="IPR036097">
    <property type="entry name" value="HisK_dim/P_sf"/>
</dbReference>
<dbReference type="PRINTS" id="PR00344">
    <property type="entry name" value="BCTRLSENSOR"/>
</dbReference>
<comment type="caution">
    <text evidence="7">The sequence shown here is derived from an EMBL/GenBank/DDBJ whole genome shotgun (WGS) entry which is preliminary data.</text>
</comment>
<keyword evidence="4 7" id="KW-0808">Transferase</keyword>
<dbReference type="RefSeq" id="WP_008580906.1">
    <property type="nucleotide sequence ID" value="NZ_CP113531.1"/>
</dbReference>
<dbReference type="PROSITE" id="PS50109">
    <property type="entry name" value="HIS_KIN"/>
    <property type="match status" value="1"/>
</dbReference>
<reference evidence="7 8" key="1">
    <citation type="submission" date="2014-02" db="EMBL/GenBank/DDBJ databases">
        <title>Draft genome sequence of Rickettsia buchneri sp. nov. ISO7T.</title>
        <authorList>
            <person name="Felsheim R.F."/>
            <person name="Kurtti T.J."/>
            <person name="Munderloh U.G."/>
        </authorList>
    </citation>
    <scope>NUCLEOTIDE SEQUENCE [LARGE SCALE GENOMIC DNA]</scope>
    <source>
        <strain evidence="7 8">ISO7</strain>
    </source>
</reference>
<dbReference type="SUPFAM" id="SSF47384">
    <property type="entry name" value="Homodimeric domain of signal transducing histidine kinase"/>
    <property type="match status" value="1"/>
</dbReference>
<dbReference type="AlphaFoldDB" id="A0A8E0WMZ6"/>
<dbReference type="InterPro" id="IPR004358">
    <property type="entry name" value="Sig_transdc_His_kin-like_C"/>
</dbReference>
<accession>A0A8E0WMZ6</accession>
<dbReference type="Gene3D" id="3.30.565.10">
    <property type="entry name" value="Histidine kinase-like ATPase, C-terminal domain"/>
    <property type="match status" value="1"/>
</dbReference>
<evidence type="ECO:0000256" key="2">
    <source>
        <dbReference type="ARBA" id="ARBA00012438"/>
    </source>
</evidence>
<dbReference type="GO" id="GO:0005886">
    <property type="term" value="C:plasma membrane"/>
    <property type="evidence" value="ECO:0007669"/>
    <property type="project" value="TreeGrafter"/>
</dbReference>
<evidence type="ECO:0000313" key="7">
    <source>
        <dbReference type="EMBL" id="KDO03558.1"/>
    </source>
</evidence>
<dbReference type="EMBL" id="JFKF01000025">
    <property type="protein sequence ID" value="KDO03558.1"/>
    <property type="molecule type" value="Genomic_DNA"/>
</dbReference>
<name>A0A8E0WMZ6_9RICK</name>
<feature type="domain" description="Histidine kinase" evidence="6">
    <location>
        <begin position="81"/>
        <end position="316"/>
    </location>
</feature>
<comment type="catalytic activity">
    <reaction evidence="1">
        <text>ATP + protein L-histidine = ADP + protein N-phospho-L-histidine.</text>
        <dbReference type="EC" id="2.7.13.3"/>
    </reaction>
</comment>
<evidence type="ECO:0000256" key="5">
    <source>
        <dbReference type="ARBA" id="ARBA00022777"/>
    </source>
</evidence>
<dbReference type="SUPFAM" id="SSF55874">
    <property type="entry name" value="ATPase domain of HSP90 chaperone/DNA topoisomerase II/histidine kinase"/>
    <property type="match status" value="1"/>
</dbReference>